<dbReference type="EMBL" id="KF900530">
    <property type="protein sequence ID" value="AIE98254.1"/>
    <property type="molecule type" value="Genomic_DNA"/>
</dbReference>
<accession>A0A075G482</accession>
<proteinExistence type="predicted"/>
<feature type="transmembrane region" description="Helical" evidence="1">
    <location>
        <begin position="7"/>
        <end position="24"/>
    </location>
</feature>
<evidence type="ECO:0000256" key="1">
    <source>
        <dbReference type="SAM" id="Phobius"/>
    </source>
</evidence>
<evidence type="ECO:0000313" key="2">
    <source>
        <dbReference type="EMBL" id="AIE98254.1"/>
    </source>
</evidence>
<protein>
    <submittedName>
        <fullName evidence="2">Uncharacterized protein</fullName>
    </submittedName>
</protein>
<dbReference type="AlphaFoldDB" id="A0A075G482"/>
<name>A0A075G482_9ARCH</name>
<keyword evidence="1" id="KW-1133">Transmembrane helix</keyword>
<reference evidence="2" key="1">
    <citation type="journal article" date="2014" name="Genome Biol. Evol.">
        <title>Pangenome evidence for extensive interdomain horizontal transfer affecting lineage core and shell genes in uncultured planktonic thaumarchaeota and euryarchaeota.</title>
        <authorList>
            <person name="Deschamps P."/>
            <person name="Zivanovic Y."/>
            <person name="Moreira D."/>
            <person name="Rodriguez-Valera F."/>
            <person name="Lopez-Garcia P."/>
        </authorList>
    </citation>
    <scope>NUCLEOTIDE SEQUENCE</scope>
</reference>
<keyword evidence="1" id="KW-0472">Membrane</keyword>
<sequence length="154" mass="17497">MLVRKKHVFGVICITIISVVIIFGDQINPEYTGNDQLVDISDVFHIRLADPELYENGIYHESFVLEDGVYEFRFTPNGDSPRLLSVTLVGNSILFSEDFMLEGTPHETNISLYYTWDYEGVKKIQVFEDQQVDIKINPNGNLVGPVSVELIPTK</sequence>
<organism evidence="2">
    <name type="scientific">uncultured marine thaumarchaeote KM3_04_H06</name>
    <dbReference type="NCBI Taxonomy" id="1455967"/>
    <lineage>
        <taxon>Archaea</taxon>
        <taxon>Nitrososphaerota</taxon>
        <taxon>environmental samples</taxon>
    </lineage>
</organism>
<keyword evidence="1" id="KW-0812">Transmembrane</keyword>